<evidence type="ECO:0000256" key="4">
    <source>
        <dbReference type="ARBA" id="ARBA00022692"/>
    </source>
</evidence>
<proteinExistence type="inferred from homology"/>
<feature type="transmembrane region" description="Helical" evidence="7">
    <location>
        <begin position="232"/>
        <end position="254"/>
    </location>
</feature>
<dbReference type="EMBL" id="BMIL01000001">
    <property type="protein sequence ID" value="GGC53293.1"/>
    <property type="molecule type" value="Genomic_DNA"/>
</dbReference>
<evidence type="ECO:0008006" key="12">
    <source>
        <dbReference type="Google" id="ProtNLM"/>
    </source>
</evidence>
<name>A0A916U0B8_9SPHI</name>
<gene>
    <name evidence="10" type="ORF">GCM10011387_03560</name>
</gene>
<dbReference type="GO" id="GO:0005886">
    <property type="term" value="C:plasma membrane"/>
    <property type="evidence" value="ECO:0007669"/>
    <property type="project" value="UniProtKB-SubCell"/>
</dbReference>
<dbReference type="Proteomes" id="UP000651668">
    <property type="component" value="Unassembled WGS sequence"/>
</dbReference>
<dbReference type="InterPro" id="IPR003416">
    <property type="entry name" value="MgtC/SapB/SrpB/YhiD_fam"/>
</dbReference>
<feature type="domain" description="DUF4010" evidence="9">
    <location>
        <begin position="179"/>
        <end position="384"/>
    </location>
</feature>
<keyword evidence="4 7" id="KW-0812">Transmembrane</keyword>
<keyword evidence="5 7" id="KW-1133">Transmembrane helix</keyword>
<comment type="caution">
    <text evidence="10">The sequence shown here is derived from an EMBL/GenBank/DDBJ whole genome shotgun (WGS) entry which is preliminary data.</text>
</comment>
<feature type="transmembrane region" description="Helical" evidence="7">
    <location>
        <begin position="94"/>
        <end position="127"/>
    </location>
</feature>
<evidence type="ECO:0000313" key="10">
    <source>
        <dbReference type="EMBL" id="GGC53293.1"/>
    </source>
</evidence>
<evidence type="ECO:0000256" key="5">
    <source>
        <dbReference type="ARBA" id="ARBA00022989"/>
    </source>
</evidence>
<dbReference type="Pfam" id="PF13194">
    <property type="entry name" value="DUF4010"/>
    <property type="match status" value="1"/>
</dbReference>
<feature type="transmembrane region" description="Helical" evidence="7">
    <location>
        <begin position="48"/>
        <end position="74"/>
    </location>
</feature>
<evidence type="ECO:0000259" key="9">
    <source>
        <dbReference type="Pfam" id="PF13194"/>
    </source>
</evidence>
<evidence type="ECO:0000313" key="11">
    <source>
        <dbReference type="Proteomes" id="UP000651668"/>
    </source>
</evidence>
<feature type="transmembrane region" description="Helical" evidence="7">
    <location>
        <begin position="363"/>
        <end position="384"/>
    </location>
</feature>
<feature type="transmembrane region" description="Helical" evidence="7">
    <location>
        <begin position="329"/>
        <end position="351"/>
    </location>
</feature>
<comment type="similarity">
    <text evidence="2">Belongs to the MgtC/SapB family.</text>
</comment>
<accession>A0A916U0B8</accession>
<dbReference type="PRINTS" id="PR01837">
    <property type="entry name" value="MGTCSAPBPROT"/>
</dbReference>
<keyword evidence="6 7" id="KW-0472">Membrane</keyword>
<dbReference type="AlphaFoldDB" id="A0A916U0B8"/>
<feature type="transmembrane region" description="Helical" evidence="7">
    <location>
        <begin position="305"/>
        <end position="322"/>
    </location>
</feature>
<dbReference type="RefSeq" id="WP_188625105.1">
    <property type="nucleotide sequence ID" value="NZ_BMIL01000001.1"/>
</dbReference>
<dbReference type="InterPro" id="IPR049177">
    <property type="entry name" value="MgtC_SapB_SrpB_YhiD_N"/>
</dbReference>
<dbReference type="PANTHER" id="PTHR39084:SF1">
    <property type="entry name" value="DUF4010 DOMAIN-CONTAINING PROTEIN"/>
    <property type="match status" value="1"/>
</dbReference>
<feature type="transmembrane region" description="Helical" evidence="7">
    <location>
        <begin position="261"/>
        <end position="278"/>
    </location>
</feature>
<evidence type="ECO:0000259" key="8">
    <source>
        <dbReference type="Pfam" id="PF02308"/>
    </source>
</evidence>
<evidence type="ECO:0000256" key="1">
    <source>
        <dbReference type="ARBA" id="ARBA00004651"/>
    </source>
</evidence>
<reference evidence="10" key="1">
    <citation type="journal article" date="2014" name="Int. J. Syst. Evol. Microbiol.">
        <title>Complete genome sequence of Corynebacterium casei LMG S-19264T (=DSM 44701T), isolated from a smear-ripened cheese.</title>
        <authorList>
            <consortium name="US DOE Joint Genome Institute (JGI-PGF)"/>
            <person name="Walter F."/>
            <person name="Albersmeier A."/>
            <person name="Kalinowski J."/>
            <person name="Ruckert C."/>
        </authorList>
    </citation>
    <scope>NUCLEOTIDE SEQUENCE</scope>
    <source>
        <strain evidence="10">CGMCC 1.15343</strain>
    </source>
</reference>
<feature type="transmembrane region" description="Helical" evidence="7">
    <location>
        <begin position="396"/>
        <end position="413"/>
    </location>
</feature>
<feature type="domain" description="MgtC/SapB/SrpB/YhiD N-terminal" evidence="8">
    <location>
        <begin position="17"/>
        <end position="131"/>
    </location>
</feature>
<keyword evidence="3" id="KW-1003">Cell membrane</keyword>
<feature type="transmembrane region" description="Helical" evidence="7">
    <location>
        <begin position="6"/>
        <end position="27"/>
    </location>
</feature>
<evidence type="ECO:0000256" key="3">
    <source>
        <dbReference type="ARBA" id="ARBA00022475"/>
    </source>
</evidence>
<dbReference type="Pfam" id="PF02308">
    <property type="entry name" value="MgtC"/>
    <property type="match status" value="1"/>
</dbReference>
<dbReference type="InterPro" id="IPR025105">
    <property type="entry name" value="DUF4010"/>
</dbReference>
<feature type="transmembrane region" description="Helical" evidence="7">
    <location>
        <begin position="139"/>
        <end position="158"/>
    </location>
</feature>
<keyword evidence="11" id="KW-1185">Reference proteome</keyword>
<evidence type="ECO:0000256" key="6">
    <source>
        <dbReference type="ARBA" id="ARBA00023136"/>
    </source>
</evidence>
<evidence type="ECO:0000256" key="7">
    <source>
        <dbReference type="SAM" id="Phobius"/>
    </source>
</evidence>
<evidence type="ECO:0000256" key="2">
    <source>
        <dbReference type="ARBA" id="ARBA00009298"/>
    </source>
</evidence>
<dbReference type="PANTHER" id="PTHR39084">
    <property type="entry name" value="MEMBRANE PROTEIN-RELATED"/>
    <property type="match status" value="1"/>
</dbReference>
<protein>
    <recommendedName>
        <fullName evidence="12">DUF4010 domain-containing protein</fullName>
    </recommendedName>
</protein>
<organism evidence="10 11">
    <name type="scientific">Pedobacter quisquiliarum</name>
    <dbReference type="NCBI Taxonomy" id="1834438"/>
    <lineage>
        <taxon>Bacteria</taxon>
        <taxon>Pseudomonadati</taxon>
        <taxon>Bacteroidota</taxon>
        <taxon>Sphingobacteriia</taxon>
        <taxon>Sphingobacteriales</taxon>
        <taxon>Sphingobacteriaceae</taxon>
        <taxon>Pedobacter</taxon>
    </lineage>
</organism>
<comment type="subcellular location">
    <subcellularLocation>
        <location evidence="1">Cell membrane</location>
        <topology evidence="1">Multi-pass membrane protein</topology>
    </subcellularLocation>
</comment>
<feature type="transmembrane region" description="Helical" evidence="7">
    <location>
        <begin position="174"/>
        <end position="192"/>
    </location>
</feature>
<reference evidence="10" key="2">
    <citation type="submission" date="2020-09" db="EMBL/GenBank/DDBJ databases">
        <authorList>
            <person name="Sun Q."/>
            <person name="Zhou Y."/>
        </authorList>
    </citation>
    <scope>NUCLEOTIDE SEQUENCE</scope>
    <source>
        <strain evidence="10">CGMCC 1.15343</strain>
    </source>
</reference>
<sequence length="433" mass="46428">MNDEFLHYPAAPIALKMAVSLGIGMLIGMERKWSNKEMGIRSFSMVALLGMLASVIGTNFVIASLAGVLLLVLLNNGRNILVDRTLEITTSVALIVTYVLGVLVGLGHIFLPVAGSIAIMMLLAWKAELNKFAGGLKPAEVRSAVLLGLIGFVIYPIMPDRYIDPWGLFNPGDAWVSVIAISGIGFLNYFLLRVFSTNGLYLGAIFGGLVNSTATLAETSQRVQQAGLTSKISTLCLLTTIAMFARNLILLLIFSPLSITSTFLPILVMSVLSALWIWKDHTDEKEDSGNLPALKLASPISLKNVLIFGLIFVIIAIGGTLLTKLFGNYGIMATGFFGGFVSSASTTAAAATMASHEKISASLAGSVTIVTSLTSALVSLPIVWKIVKDRAAVRKLTFQLLSVLFAGIAVVILDRYFEFSEQLININPDMFKS</sequence>
<feature type="transmembrane region" description="Helical" evidence="7">
    <location>
        <begin position="199"/>
        <end position="217"/>
    </location>
</feature>